<dbReference type="InterPro" id="IPR003016">
    <property type="entry name" value="2-oxoA_DH_lipoyl-BS"/>
</dbReference>
<dbReference type="PROSITE" id="PS00189">
    <property type="entry name" value="LIPOYL"/>
    <property type="match status" value="1"/>
</dbReference>
<protein>
    <recommendedName>
        <fullName evidence="3">Glycine cleavage system H protein</fullName>
    </recommendedName>
</protein>
<keyword evidence="2 3" id="KW-0450">Lipoyl</keyword>
<dbReference type="HAMAP" id="MF_00272">
    <property type="entry name" value="GcvH"/>
    <property type="match status" value="1"/>
</dbReference>
<comment type="subunit">
    <text evidence="3">The glycine cleavage system is composed of four proteins: P, T, L and H.</text>
</comment>
<organism evidence="6 7">
    <name type="scientific">Candidatus Stercoripulliclostridium pullicola</name>
    <dbReference type="NCBI Taxonomy" id="2840953"/>
    <lineage>
        <taxon>Bacteria</taxon>
        <taxon>Bacillati</taxon>
        <taxon>Bacillota</taxon>
        <taxon>Clostridia</taxon>
        <taxon>Eubacteriales</taxon>
        <taxon>Candidatus Stercoripulliclostridium</taxon>
    </lineage>
</organism>
<gene>
    <name evidence="3 6" type="primary">gcvH</name>
    <name evidence="6" type="ORF">IAB16_03560</name>
</gene>
<dbReference type="Pfam" id="PF01597">
    <property type="entry name" value="GCV_H"/>
    <property type="match status" value="1"/>
</dbReference>
<evidence type="ECO:0000313" key="6">
    <source>
        <dbReference type="EMBL" id="MBO8424072.1"/>
    </source>
</evidence>
<dbReference type="GO" id="GO:0009249">
    <property type="term" value="P:protein lipoylation"/>
    <property type="evidence" value="ECO:0007669"/>
    <property type="project" value="TreeGrafter"/>
</dbReference>
<sequence>MSLYFTKSHEWADVDGDIAAVGITDYAAGELGDVVYVELPEVGSAVKAGEKLCEVESVKAASEIFSPVGGVITEVNSELEDAPELINSDAMAAWICKIKIDGLNADLMDEAAYKAGL</sequence>
<dbReference type="InterPro" id="IPR033753">
    <property type="entry name" value="GCV_H/Fam206"/>
</dbReference>
<dbReference type="Gene3D" id="2.40.50.100">
    <property type="match status" value="1"/>
</dbReference>
<comment type="cofactor">
    <cofactor evidence="3">
        <name>(R)-lipoate</name>
        <dbReference type="ChEBI" id="CHEBI:83088"/>
    </cofactor>
    <text evidence="3">Binds 1 lipoyl cofactor covalently.</text>
</comment>
<dbReference type="InterPro" id="IPR000089">
    <property type="entry name" value="Biotin_lipoyl"/>
</dbReference>
<dbReference type="GO" id="GO:0019464">
    <property type="term" value="P:glycine decarboxylation via glycine cleavage system"/>
    <property type="evidence" value="ECO:0007669"/>
    <property type="project" value="UniProtKB-UniRule"/>
</dbReference>
<evidence type="ECO:0000259" key="5">
    <source>
        <dbReference type="PROSITE" id="PS50968"/>
    </source>
</evidence>
<comment type="caution">
    <text evidence="6">The sequence shown here is derived from an EMBL/GenBank/DDBJ whole genome shotgun (WGS) entry which is preliminary data.</text>
</comment>
<comment type="function">
    <text evidence="3">The glycine cleavage system catalyzes the degradation of glycine. The H protein shuttles the methylamine group of glycine from the P protein to the T protein.</text>
</comment>
<accession>A0A940DH75</accession>
<dbReference type="NCBIfam" id="NF002270">
    <property type="entry name" value="PRK01202.1"/>
    <property type="match status" value="1"/>
</dbReference>
<evidence type="ECO:0000313" key="7">
    <source>
        <dbReference type="Proteomes" id="UP000727857"/>
    </source>
</evidence>
<dbReference type="GO" id="GO:0005737">
    <property type="term" value="C:cytoplasm"/>
    <property type="evidence" value="ECO:0007669"/>
    <property type="project" value="TreeGrafter"/>
</dbReference>
<feature type="domain" description="Lipoyl-binding" evidence="5">
    <location>
        <begin position="18"/>
        <end position="99"/>
    </location>
</feature>
<evidence type="ECO:0000256" key="4">
    <source>
        <dbReference type="PIRSR" id="PIRSR617453-50"/>
    </source>
</evidence>
<reference evidence="6" key="1">
    <citation type="submission" date="2020-10" db="EMBL/GenBank/DDBJ databases">
        <authorList>
            <person name="Gilroy R."/>
        </authorList>
    </citation>
    <scope>NUCLEOTIDE SEQUENCE</scope>
    <source>
        <strain evidence="6">517</strain>
    </source>
</reference>
<reference evidence="6" key="2">
    <citation type="journal article" date="2021" name="PeerJ">
        <title>Extensive microbial diversity within the chicken gut microbiome revealed by metagenomics and culture.</title>
        <authorList>
            <person name="Gilroy R."/>
            <person name="Ravi A."/>
            <person name="Getino M."/>
            <person name="Pursley I."/>
            <person name="Horton D.L."/>
            <person name="Alikhan N.F."/>
            <person name="Baker D."/>
            <person name="Gharbi K."/>
            <person name="Hall N."/>
            <person name="Watson M."/>
            <person name="Adriaenssens E.M."/>
            <person name="Foster-Nyarko E."/>
            <person name="Jarju S."/>
            <person name="Secka A."/>
            <person name="Antonio M."/>
            <person name="Oren A."/>
            <person name="Chaudhuri R.R."/>
            <person name="La Ragione R."/>
            <person name="Hildebrand F."/>
            <person name="Pallen M.J."/>
        </authorList>
    </citation>
    <scope>NUCLEOTIDE SEQUENCE</scope>
    <source>
        <strain evidence="6">517</strain>
    </source>
</reference>
<dbReference type="InterPro" id="IPR002930">
    <property type="entry name" value="GCV_H"/>
</dbReference>
<dbReference type="AlphaFoldDB" id="A0A940DH75"/>
<dbReference type="InterPro" id="IPR011053">
    <property type="entry name" value="Single_hybrid_motif"/>
</dbReference>
<dbReference type="InterPro" id="IPR017453">
    <property type="entry name" value="GCV_H_sub"/>
</dbReference>
<comment type="similarity">
    <text evidence="1 3">Belongs to the GcvH family.</text>
</comment>
<dbReference type="SUPFAM" id="SSF51230">
    <property type="entry name" value="Single hybrid motif"/>
    <property type="match status" value="1"/>
</dbReference>
<dbReference type="PROSITE" id="PS50968">
    <property type="entry name" value="BIOTINYL_LIPOYL"/>
    <property type="match status" value="1"/>
</dbReference>
<dbReference type="PANTHER" id="PTHR11715:SF3">
    <property type="entry name" value="GLYCINE CLEAVAGE SYSTEM H PROTEIN-RELATED"/>
    <property type="match status" value="1"/>
</dbReference>
<proteinExistence type="inferred from homology"/>
<evidence type="ECO:0000256" key="2">
    <source>
        <dbReference type="ARBA" id="ARBA00022823"/>
    </source>
</evidence>
<name>A0A940DH75_9FIRM</name>
<dbReference type="NCBIfam" id="TIGR00527">
    <property type="entry name" value="gcvH"/>
    <property type="match status" value="1"/>
</dbReference>
<dbReference type="PANTHER" id="PTHR11715">
    <property type="entry name" value="GLYCINE CLEAVAGE SYSTEM H PROTEIN"/>
    <property type="match status" value="1"/>
</dbReference>
<evidence type="ECO:0000256" key="1">
    <source>
        <dbReference type="ARBA" id="ARBA00009249"/>
    </source>
</evidence>
<dbReference type="Proteomes" id="UP000727857">
    <property type="component" value="Unassembled WGS sequence"/>
</dbReference>
<dbReference type="CDD" id="cd06848">
    <property type="entry name" value="GCS_H"/>
    <property type="match status" value="1"/>
</dbReference>
<evidence type="ECO:0000256" key="3">
    <source>
        <dbReference type="HAMAP-Rule" id="MF_00272"/>
    </source>
</evidence>
<dbReference type="EMBL" id="JADINF010000085">
    <property type="protein sequence ID" value="MBO8424072.1"/>
    <property type="molecule type" value="Genomic_DNA"/>
</dbReference>
<dbReference type="GO" id="GO:0005960">
    <property type="term" value="C:glycine cleavage complex"/>
    <property type="evidence" value="ECO:0007669"/>
    <property type="project" value="InterPro"/>
</dbReference>
<feature type="modified residue" description="N6-lipoyllysine" evidence="3 4">
    <location>
        <position position="59"/>
    </location>
</feature>